<name>A0ABW5YWI6_9SPHI</name>
<protein>
    <submittedName>
        <fullName evidence="2">Uncharacterized protein</fullName>
    </submittedName>
</protein>
<evidence type="ECO:0000313" key="3">
    <source>
        <dbReference type="Proteomes" id="UP001597509"/>
    </source>
</evidence>
<sequence length="281" mass="31840">MKKIILFLSLLFISQVAISQYVQSVANTNGTGWRRIAYIETANKRGFGKVTIYTPGGVSRPIYTDIYWYSDWSNQYNLKVENLIDDASYWESFRITEDATKAYLEVNFKTAIENLTVLVDDYAYFMAKPYSGILPNGGGTVCTEIRNARFNIANQLLMNEVGNVGIGTTGLMTAKLAVNGLIRGKEIKVETTNFWPDYVFKPEYQLPSLSETEQFINENGHLPEIPKASEIESDGIPLGKMNTLLLKKVEELTLHLIEKDKEITEINKVLKKLLQEKSQDQ</sequence>
<reference evidence="3" key="1">
    <citation type="journal article" date="2019" name="Int. J. Syst. Evol. Microbiol.">
        <title>The Global Catalogue of Microorganisms (GCM) 10K type strain sequencing project: providing services to taxonomists for standard genome sequencing and annotation.</title>
        <authorList>
            <consortium name="The Broad Institute Genomics Platform"/>
            <consortium name="The Broad Institute Genome Sequencing Center for Infectious Disease"/>
            <person name="Wu L."/>
            <person name="Ma J."/>
        </authorList>
    </citation>
    <scope>NUCLEOTIDE SEQUENCE [LARGE SCALE GENOMIC DNA]</scope>
    <source>
        <strain evidence="3">KCTC 22209</strain>
    </source>
</reference>
<comment type="caution">
    <text evidence="2">The sequence shown here is derived from an EMBL/GenBank/DDBJ whole genome shotgun (WGS) entry which is preliminary data.</text>
</comment>
<gene>
    <name evidence="2" type="ORF">ACFS6I_11025</name>
</gene>
<evidence type="ECO:0000256" key="1">
    <source>
        <dbReference type="SAM" id="SignalP"/>
    </source>
</evidence>
<keyword evidence="1" id="KW-0732">Signal</keyword>
<dbReference type="EMBL" id="JBHUPE010000004">
    <property type="protein sequence ID" value="MFD2904460.1"/>
    <property type="molecule type" value="Genomic_DNA"/>
</dbReference>
<organism evidence="2 3">
    <name type="scientific">Sphingobacterium anhuiense</name>
    <dbReference type="NCBI Taxonomy" id="493780"/>
    <lineage>
        <taxon>Bacteria</taxon>
        <taxon>Pseudomonadati</taxon>
        <taxon>Bacteroidota</taxon>
        <taxon>Sphingobacteriia</taxon>
        <taxon>Sphingobacteriales</taxon>
        <taxon>Sphingobacteriaceae</taxon>
        <taxon>Sphingobacterium</taxon>
    </lineage>
</organism>
<keyword evidence="3" id="KW-1185">Reference proteome</keyword>
<feature type="chain" id="PRO_5045537370" evidence="1">
    <location>
        <begin position="20"/>
        <end position="281"/>
    </location>
</feature>
<accession>A0ABW5YWI6</accession>
<dbReference type="Proteomes" id="UP001597509">
    <property type="component" value="Unassembled WGS sequence"/>
</dbReference>
<proteinExistence type="predicted"/>
<feature type="signal peptide" evidence="1">
    <location>
        <begin position="1"/>
        <end position="19"/>
    </location>
</feature>
<dbReference type="RefSeq" id="WP_380920459.1">
    <property type="nucleotide sequence ID" value="NZ_JBHUPE010000004.1"/>
</dbReference>
<evidence type="ECO:0000313" key="2">
    <source>
        <dbReference type="EMBL" id="MFD2904460.1"/>
    </source>
</evidence>